<accession>A0ABQ9FZF6</accession>
<comment type="caution">
    <text evidence="1">The sequence shown here is derived from an EMBL/GenBank/DDBJ whole genome shotgun (WGS) entry which is preliminary data.</text>
</comment>
<evidence type="ECO:0000313" key="2">
    <source>
        <dbReference type="Proteomes" id="UP001159363"/>
    </source>
</evidence>
<dbReference type="InterPro" id="IPR029058">
    <property type="entry name" value="AB_hydrolase_fold"/>
</dbReference>
<keyword evidence="2" id="KW-1185">Reference proteome</keyword>
<organism evidence="1 2">
    <name type="scientific">Dryococelus australis</name>
    <dbReference type="NCBI Taxonomy" id="614101"/>
    <lineage>
        <taxon>Eukaryota</taxon>
        <taxon>Metazoa</taxon>
        <taxon>Ecdysozoa</taxon>
        <taxon>Arthropoda</taxon>
        <taxon>Hexapoda</taxon>
        <taxon>Insecta</taxon>
        <taxon>Pterygota</taxon>
        <taxon>Neoptera</taxon>
        <taxon>Polyneoptera</taxon>
        <taxon>Phasmatodea</taxon>
        <taxon>Verophasmatodea</taxon>
        <taxon>Anareolatae</taxon>
        <taxon>Phasmatidae</taxon>
        <taxon>Eurycanthinae</taxon>
        <taxon>Dryococelus</taxon>
    </lineage>
</organism>
<evidence type="ECO:0008006" key="3">
    <source>
        <dbReference type="Google" id="ProtNLM"/>
    </source>
</evidence>
<dbReference type="SUPFAM" id="SSF53474">
    <property type="entry name" value="alpha/beta-Hydrolases"/>
    <property type="match status" value="1"/>
</dbReference>
<dbReference type="Proteomes" id="UP001159363">
    <property type="component" value="Chromosome 16"/>
</dbReference>
<proteinExistence type="predicted"/>
<dbReference type="PANTHER" id="PTHR11005">
    <property type="entry name" value="LYSOSOMAL ACID LIPASE-RELATED"/>
    <property type="match status" value="1"/>
</dbReference>
<sequence>MCVFVCVCGGRFHEAGTRDLPVVIDHVLEATGEQQLLLVAHSTGATSALAMCTSLPAACSKVRGIVSMAAVVSSRPSSRALLRPLGSCLTSFKVLPSLSQSSLYAQLRSLPALSPTQNSTGVTQLQYK</sequence>
<evidence type="ECO:0000313" key="1">
    <source>
        <dbReference type="EMBL" id="KAJ8865629.1"/>
    </source>
</evidence>
<protein>
    <recommendedName>
        <fullName evidence="3">AB hydrolase-1 domain-containing protein</fullName>
    </recommendedName>
</protein>
<reference evidence="1 2" key="1">
    <citation type="submission" date="2023-02" db="EMBL/GenBank/DDBJ databases">
        <title>LHISI_Scaffold_Assembly.</title>
        <authorList>
            <person name="Stuart O.P."/>
            <person name="Cleave R."/>
            <person name="Magrath M.J.L."/>
            <person name="Mikheyev A.S."/>
        </authorList>
    </citation>
    <scope>NUCLEOTIDE SEQUENCE [LARGE SCALE GENOMIC DNA]</scope>
    <source>
        <strain evidence="1">Daus_M_001</strain>
        <tissue evidence="1">Leg muscle</tissue>
    </source>
</reference>
<dbReference type="EMBL" id="JARBHB010000017">
    <property type="protein sequence ID" value="KAJ8865629.1"/>
    <property type="molecule type" value="Genomic_DNA"/>
</dbReference>
<gene>
    <name evidence="1" type="ORF">PR048_033149</name>
</gene>
<name>A0ABQ9FZF6_9NEOP</name>
<dbReference type="Gene3D" id="3.40.50.1820">
    <property type="entry name" value="alpha/beta hydrolase"/>
    <property type="match status" value="1"/>
</dbReference>